<proteinExistence type="predicted"/>
<evidence type="ECO:0000256" key="1">
    <source>
        <dbReference type="SAM" id="Coils"/>
    </source>
</evidence>
<evidence type="ECO:0000313" key="5">
    <source>
        <dbReference type="Proteomes" id="UP001139089"/>
    </source>
</evidence>
<dbReference type="EMBL" id="JAJOZR010000002">
    <property type="protein sequence ID" value="MCD7108153.1"/>
    <property type="molecule type" value="Genomic_DNA"/>
</dbReference>
<reference evidence="4" key="1">
    <citation type="submission" date="2021-12" db="EMBL/GenBank/DDBJ databases">
        <authorList>
            <person name="Li Y."/>
        </authorList>
    </citation>
    <scope>NUCLEOTIDE SEQUENCE</scope>
    <source>
        <strain evidence="4">DKSPLA3</strain>
    </source>
</reference>
<evidence type="ECO:0000256" key="2">
    <source>
        <dbReference type="SAM" id="MobiDB-lite"/>
    </source>
</evidence>
<organism evidence="4 5">
    <name type="scientific">Rhizobium quercicola</name>
    <dbReference type="NCBI Taxonomy" id="2901226"/>
    <lineage>
        <taxon>Bacteria</taxon>
        <taxon>Pseudomonadati</taxon>
        <taxon>Pseudomonadota</taxon>
        <taxon>Alphaproteobacteria</taxon>
        <taxon>Hyphomicrobiales</taxon>
        <taxon>Rhizobiaceae</taxon>
        <taxon>Rhizobium/Agrobacterium group</taxon>
        <taxon>Rhizobium</taxon>
    </lineage>
</organism>
<dbReference type="AlphaFoldDB" id="A0A9X1NRU0"/>
<name>A0A9X1NRU0_9HYPH</name>
<keyword evidence="3" id="KW-0812">Transmembrane</keyword>
<dbReference type="RefSeq" id="WP_113149939.1">
    <property type="nucleotide sequence ID" value="NZ_JAJOZR010000002.1"/>
</dbReference>
<dbReference type="Pfam" id="PF11014">
    <property type="entry name" value="DUF2852"/>
    <property type="match status" value="1"/>
</dbReference>
<keyword evidence="1" id="KW-0175">Coiled coil</keyword>
<feature type="coiled-coil region" evidence="1">
    <location>
        <begin position="92"/>
        <end position="126"/>
    </location>
</feature>
<keyword evidence="3" id="KW-1133">Transmembrane helix</keyword>
<feature type="transmembrane region" description="Helical" evidence="3">
    <location>
        <begin position="16"/>
        <end position="39"/>
    </location>
</feature>
<keyword evidence="3" id="KW-0472">Membrane</keyword>
<dbReference type="InterPro" id="IPR021273">
    <property type="entry name" value="DUF2852"/>
</dbReference>
<sequence>MNQNALIRPDWTPATIALMVLGFVVFWPLGLAMLAYIIFGERLKSFKRDANASVDTVFSTVKGGFGGFGKTGFSRGTFRAGHTGNVAFDDWREAELARLDEERRRLDDMREDFDAYVRELRRAKDQDDFDRFMRERNTPSNGPVTGYTGN</sequence>
<keyword evidence="5" id="KW-1185">Reference proteome</keyword>
<protein>
    <submittedName>
        <fullName evidence="4">DUF2852 domain-containing protein</fullName>
    </submittedName>
</protein>
<dbReference type="Proteomes" id="UP001139089">
    <property type="component" value="Unassembled WGS sequence"/>
</dbReference>
<evidence type="ECO:0000313" key="4">
    <source>
        <dbReference type="EMBL" id="MCD7108153.1"/>
    </source>
</evidence>
<evidence type="ECO:0000256" key="3">
    <source>
        <dbReference type="SAM" id="Phobius"/>
    </source>
</evidence>
<feature type="region of interest" description="Disordered" evidence="2">
    <location>
        <begin position="130"/>
        <end position="150"/>
    </location>
</feature>
<accession>A0A9X1NRU0</accession>
<gene>
    <name evidence="4" type="ORF">LRX75_03750</name>
</gene>
<comment type="caution">
    <text evidence="4">The sequence shown here is derived from an EMBL/GenBank/DDBJ whole genome shotgun (WGS) entry which is preliminary data.</text>
</comment>